<gene>
    <name evidence="1" type="ORF">CRM22_001561</name>
</gene>
<organism evidence="1 2">
    <name type="scientific">Opisthorchis felineus</name>
    <dbReference type="NCBI Taxonomy" id="147828"/>
    <lineage>
        <taxon>Eukaryota</taxon>
        <taxon>Metazoa</taxon>
        <taxon>Spiralia</taxon>
        <taxon>Lophotrochozoa</taxon>
        <taxon>Platyhelminthes</taxon>
        <taxon>Trematoda</taxon>
        <taxon>Digenea</taxon>
        <taxon>Opisthorchiida</taxon>
        <taxon>Opisthorchiata</taxon>
        <taxon>Opisthorchiidae</taxon>
        <taxon>Opisthorchis</taxon>
    </lineage>
</organism>
<accession>A0A4S2MFZ6</accession>
<sequence>MLLHCDCDMPKLFSPRPEAETEEVQHFLHIISPIIKLSDDATTINNRDITKSKAFSQSRLPETTVSRFWRGIDMFFTIPLKSDNLLCERVTATGSPVFKSGNKKFQVEHPQVNLAGVLKIIM</sequence>
<evidence type="ECO:0000313" key="1">
    <source>
        <dbReference type="EMBL" id="TGZ73358.1"/>
    </source>
</evidence>
<dbReference type="AlphaFoldDB" id="A0A4S2MFZ6"/>
<proteinExistence type="predicted"/>
<comment type="caution">
    <text evidence="1">The sequence shown here is derived from an EMBL/GenBank/DDBJ whole genome shotgun (WGS) entry which is preliminary data.</text>
</comment>
<evidence type="ECO:0000313" key="2">
    <source>
        <dbReference type="Proteomes" id="UP000308267"/>
    </source>
</evidence>
<reference evidence="1 2" key="1">
    <citation type="journal article" date="2019" name="BMC Genomics">
        <title>New insights from Opisthorchis felineus genome: update on genomics of the epidemiologically important liver flukes.</title>
        <authorList>
            <person name="Ershov N.I."/>
            <person name="Mordvinov V.A."/>
            <person name="Prokhortchouk E.B."/>
            <person name="Pakharukova M.Y."/>
            <person name="Gunbin K.V."/>
            <person name="Ustyantsev K."/>
            <person name="Genaev M.A."/>
            <person name="Blinov A.G."/>
            <person name="Mazur A."/>
            <person name="Boulygina E."/>
            <person name="Tsygankova S."/>
            <person name="Khrameeva E."/>
            <person name="Chekanov N."/>
            <person name="Fan G."/>
            <person name="Xiao A."/>
            <person name="Zhang H."/>
            <person name="Xu X."/>
            <person name="Yang H."/>
            <person name="Solovyev V."/>
            <person name="Lee S.M."/>
            <person name="Liu X."/>
            <person name="Afonnikov D.A."/>
            <person name="Skryabin K.G."/>
        </authorList>
    </citation>
    <scope>NUCLEOTIDE SEQUENCE [LARGE SCALE GENOMIC DNA]</scope>
    <source>
        <strain evidence="1">AK-0245</strain>
        <tissue evidence="1">Whole organism</tissue>
    </source>
</reference>
<dbReference type="Proteomes" id="UP000308267">
    <property type="component" value="Unassembled WGS sequence"/>
</dbReference>
<protein>
    <submittedName>
        <fullName evidence="1">Uncharacterized protein</fullName>
    </submittedName>
</protein>
<dbReference type="EMBL" id="SJOL01002804">
    <property type="protein sequence ID" value="TGZ73358.1"/>
    <property type="molecule type" value="Genomic_DNA"/>
</dbReference>
<name>A0A4S2MFZ6_OPIFE</name>
<keyword evidence="2" id="KW-1185">Reference proteome</keyword>